<keyword evidence="4 6" id="KW-0732">Signal</keyword>
<accession>A0A0M7BD26</accession>
<protein>
    <submittedName>
        <fullName evidence="7">Neu5Ac-binding protein</fullName>
    </submittedName>
</protein>
<evidence type="ECO:0000256" key="3">
    <source>
        <dbReference type="ARBA" id="ARBA00022448"/>
    </source>
</evidence>
<sequence>MTHLTNLTAATAVLALSAGATFAQEMDLRLAGVVPVEHFGNQILEEIVEEIEAADVGLSVKLFPAGQLGSGEELFEDAARGNVDLVHSVIYAQRDPVLEINSLPYLVSSFDEMEATYLNPDSTFNEIFAERLDNLGLKLLANAPEGFIGVVAEGEPDNPTSLGDKGMNIRVWSSQIIKDTVETMGFNATTMSWGEVFAAMQSGTVDGAICCTAQLAYTAFATSDVGEVFIPYGAVVENTTYYASADTWEEMNEKQREVVQTAFDNAAQKYFTFAKENEASYLDRLAEAGYTVLEITDEERAALAAEVRAEVWPNIADIVGQDVMDRLMPTSATN</sequence>
<dbReference type="AlphaFoldDB" id="A0A0M7BD26"/>
<dbReference type="NCBIfam" id="NF037995">
    <property type="entry name" value="TRAP_S1"/>
    <property type="match status" value="1"/>
</dbReference>
<gene>
    <name evidence="7" type="primary">siaP_5</name>
    <name evidence="7" type="ORF">JSE7799_02808</name>
</gene>
<dbReference type="GO" id="GO:0055085">
    <property type="term" value="P:transmembrane transport"/>
    <property type="evidence" value="ECO:0007669"/>
    <property type="project" value="InterPro"/>
</dbReference>
<dbReference type="EMBL" id="CYPR01000187">
    <property type="protein sequence ID" value="CUH40079.1"/>
    <property type="molecule type" value="Genomic_DNA"/>
</dbReference>
<evidence type="ECO:0000256" key="1">
    <source>
        <dbReference type="ARBA" id="ARBA00004418"/>
    </source>
</evidence>
<dbReference type="InterPro" id="IPR018389">
    <property type="entry name" value="DctP_fam"/>
</dbReference>
<feature type="signal peptide" evidence="6">
    <location>
        <begin position="1"/>
        <end position="23"/>
    </location>
</feature>
<evidence type="ECO:0000313" key="8">
    <source>
        <dbReference type="Proteomes" id="UP000049455"/>
    </source>
</evidence>
<reference evidence="7 8" key="1">
    <citation type="submission" date="2015-09" db="EMBL/GenBank/DDBJ databases">
        <authorList>
            <person name="Jackson K.R."/>
            <person name="Lunt B.L."/>
            <person name="Fisher J.N.B."/>
            <person name="Gardner A.V."/>
            <person name="Bailey M.E."/>
            <person name="Deus L.M."/>
            <person name="Earl A.S."/>
            <person name="Gibby P.D."/>
            <person name="Hartmann K.A."/>
            <person name="Liu J.E."/>
            <person name="Manci A.M."/>
            <person name="Nielsen D.A."/>
            <person name="Solomon M.B."/>
            <person name="Breakwell D.P."/>
            <person name="Burnett S.H."/>
            <person name="Grose J.H."/>
        </authorList>
    </citation>
    <scope>NUCLEOTIDE SEQUENCE [LARGE SCALE GENOMIC DNA]</scope>
    <source>
        <strain evidence="7 8">CECT 7799</strain>
    </source>
</reference>
<keyword evidence="5" id="KW-0574">Periplasm</keyword>
<dbReference type="GO" id="GO:0042597">
    <property type="term" value="C:periplasmic space"/>
    <property type="evidence" value="ECO:0007669"/>
    <property type="project" value="UniProtKB-SubCell"/>
</dbReference>
<dbReference type="InterPro" id="IPR038404">
    <property type="entry name" value="TRAP_DctP_sf"/>
</dbReference>
<comment type="subcellular location">
    <subcellularLocation>
        <location evidence="1">Periplasm</location>
    </subcellularLocation>
</comment>
<comment type="similarity">
    <text evidence="2">Belongs to the bacterial solute-binding protein 7 family.</text>
</comment>
<keyword evidence="8" id="KW-1185">Reference proteome</keyword>
<evidence type="ECO:0000256" key="6">
    <source>
        <dbReference type="SAM" id="SignalP"/>
    </source>
</evidence>
<dbReference type="PANTHER" id="PTHR33376">
    <property type="match status" value="1"/>
</dbReference>
<dbReference type="Pfam" id="PF03480">
    <property type="entry name" value="DctP"/>
    <property type="match status" value="1"/>
</dbReference>
<dbReference type="PANTHER" id="PTHR33376:SF7">
    <property type="entry name" value="C4-DICARBOXYLATE-BINDING PROTEIN DCTB"/>
    <property type="match status" value="1"/>
</dbReference>
<proteinExistence type="inferred from homology"/>
<evidence type="ECO:0000256" key="4">
    <source>
        <dbReference type="ARBA" id="ARBA00022729"/>
    </source>
</evidence>
<dbReference type="Proteomes" id="UP000049455">
    <property type="component" value="Unassembled WGS sequence"/>
</dbReference>
<dbReference type="OrthoDB" id="9803763at2"/>
<dbReference type="Gene3D" id="3.40.190.170">
    <property type="entry name" value="Bacterial extracellular solute-binding protein, family 7"/>
    <property type="match status" value="1"/>
</dbReference>
<keyword evidence="3" id="KW-0813">Transport</keyword>
<dbReference type="STRING" id="313367.JSE7799_02808"/>
<evidence type="ECO:0000256" key="2">
    <source>
        <dbReference type="ARBA" id="ARBA00009023"/>
    </source>
</evidence>
<name>A0A0M7BD26_9RHOB</name>
<evidence type="ECO:0000313" key="7">
    <source>
        <dbReference type="EMBL" id="CUH40079.1"/>
    </source>
</evidence>
<evidence type="ECO:0000256" key="5">
    <source>
        <dbReference type="ARBA" id="ARBA00022764"/>
    </source>
</evidence>
<dbReference type="RefSeq" id="WP_055664181.1">
    <property type="nucleotide sequence ID" value="NZ_CYPR01000187.1"/>
</dbReference>
<feature type="chain" id="PRO_5005809921" evidence="6">
    <location>
        <begin position="24"/>
        <end position="334"/>
    </location>
</feature>
<organism evidence="7 8">
    <name type="scientific">Jannaschia seosinensis</name>
    <dbReference type="NCBI Taxonomy" id="313367"/>
    <lineage>
        <taxon>Bacteria</taxon>
        <taxon>Pseudomonadati</taxon>
        <taxon>Pseudomonadota</taxon>
        <taxon>Alphaproteobacteria</taxon>
        <taxon>Rhodobacterales</taxon>
        <taxon>Roseobacteraceae</taxon>
        <taxon>Jannaschia</taxon>
    </lineage>
</organism>